<sequence length="768" mass="87009">MNNSMTPIPQNYKNNVDWILGAYTDAGVTFPNGFQKDAIQNAVGARKTNKWKNWSCDISLIENEHGSFVVVEDSGTVGLTGKNTPSETINQMMANGEVLPPSERLSRFTSMFNSGGNTTGGGLFGAGKSVYSVASQTYTYYFDSLREDGLYVANLNKCGQVMSVALEGTDAKTFIHDTTGLDEKKSTGTRVIIEMPKEELAESIRQGTIIPYIQESWWLIIQRLDESSAITVNGNPVPIPTGIKDGSHVFELQNPETYASNYKVKHFGLYVFDKGGNIWGGISYYRKGMKIGDIELKDIPDKIKGKYWGYVEVDEAWEDDLSEIEDKVHFGVSKGKKLRAAYQNLKNYCNEKTKANLIEWGFIKDKETEDKKLKDELKQIAEDIQDLFDKLGLEDLGKGPKKADFDVRWQDIAYPVKDSEQVTSGDNISFSVRIKSSYATDKKFEYKLYVLNPATGEVVCSIASDKVTVKSNTAEKLAFIHKVTKDNSVRFAENRIVLSVKVIGSGKEKKKELPYFFDIDRPDNRRESVNLSLHECLFPIEGSRRVNFGEKVRKVCYKIENQRNHELSYKLNVSIHNASDPTCPKIVDVASFTGVVKPFEDVITPYIEEIVFEKVVYEQYLTEGVLELRARLIANKDDNQYEKGDKITFYHYKVFLNSDEKNGKNDAFDIQSIVAPENYKRSWCTPGNGRTIFLNVGHAAYLNVQDYPDIQHEYLREQMLKQYVLLYLGEGKYDMFGQDGKDFSELEPQEAADQVLEKIESIYAQSLK</sequence>
<organism evidence="2 3">
    <name type="scientific">Oliverpabstia intestinalis</name>
    <dbReference type="NCBI Taxonomy" id="2606633"/>
    <lineage>
        <taxon>Bacteria</taxon>
        <taxon>Bacillati</taxon>
        <taxon>Bacillota</taxon>
        <taxon>Clostridia</taxon>
        <taxon>Lachnospirales</taxon>
        <taxon>Lachnospiraceae</taxon>
        <taxon>Oliverpabstia</taxon>
    </lineage>
</organism>
<keyword evidence="1" id="KW-0175">Coiled coil</keyword>
<proteinExistence type="predicted"/>
<accession>A0A7X2P4Y5</accession>
<dbReference type="AlphaFoldDB" id="A0A7X2P4Y5"/>
<gene>
    <name evidence="2" type="ORF">FYJ57_12820</name>
</gene>
<evidence type="ECO:0000313" key="2">
    <source>
        <dbReference type="EMBL" id="MST67576.1"/>
    </source>
</evidence>
<name>A0A7X2P4Y5_9FIRM</name>
<comment type="caution">
    <text evidence="2">The sequence shown here is derived from an EMBL/GenBank/DDBJ whole genome shotgun (WGS) entry which is preliminary data.</text>
</comment>
<reference evidence="2 3" key="1">
    <citation type="submission" date="2019-08" db="EMBL/GenBank/DDBJ databases">
        <title>In-depth cultivation of the pig gut microbiome towards novel bacterial diversity and tailored functional studies.</title>
        <authorList>
            <person name="Wylensek D."/>
            <person name="Hitch T.C.A."/>
            <person name="Clavel T."/>
        </authorList>
    </citation>
    <scope>NUCLEOTIDE SEQUENCE [LARGE SCALE GENOMIC DNA]</scope>
    <source>
        <strain evidence="2 3">BSM-380-WT-5A</strain>
    </source>
</reference>
<evidence type="ECO:0000313" key="3">
    <source>
        <dbReference type="Proteomes" id="UP000440513"/>
    </source>
</evidence>
<dbReference type="Proteomes" id="UP000440513">
    <property type="component" value="Unassembled WGS sequence"/>
</dbReference>
<keyword evidence="3" id="KW-1185">Reference proteome</keyword>
<protein>
    <submittedName>
        <fullName evidence="2">Uncharacterized protein</fullName>
    </submittedName>
</protein>
<dbReference type="RefSeq" id="WP_154432946.1">
    <property type="nucleotide sequence ID" value="NZ_VUMS01000031.1"/>
</dbReference>
<feature type="coiled-coil region" evidence="1">
    <location>
        <begin position="363"/>
        <end position="390"/>
    </location>
</feature>
<evidence type="ECO:0000256" key="1">
    <source>
        <dbReference type="SAM" id="Coils"/>
    </source>
</evidence>
<dbReference type="EMBL" id="VUMS01000031">
    <property type="protein sequence ID" value="MST67576.1"/>
    <property type="molecule type" value="Genomic_DNA"/>
</dbReference>